<dbReference type="InterPro" id="IPR002509">
    <property type="entry name" value="NODB_dom"/>
</dbReference>
<comment type="caution">
    <text evidence="2">The sequence shown here is derived from an EMBL/GenBank/DDBJ whole genome shotgun (WGS) entry which is preliminary data.</text>
</comment>
<dbReference type="AlphaFoldDB" id="A0A433SFI4"/>
<name>A0A433SFI4_9BURK</name>
<dbReference type="PANTHER" id="PTHR43123:SF4">
    <property type="entry name" value="POLYSACCHARIDE DEACETYLASE"/>
    <property type="match status" value="1"/>
</dbReference>
<sequence>MSLTQDYLTYPQRRHAMDQSLYAWSDPYERAPVAWPNGAYMALWVMPIVQWFPLNMPSKPFRAPGGLTMPFPDFRHYTCRDYGNRVGIFRLLKVLDDLKLPASVAMNAEIALRYPALVKAVVARSMEVVAHGKDMGHVHYTGMADEQALIAQSLAVLRQASGQAVTGWLSPARAQSDQTPHLLAQNGVRYACDWANDDLPYAMNVNSGEHYAMPLAHETDDRVVMLDFHHNEDQWLQQVKDRFDVLYREAQKYGGRVMSVPLHAWVTGVPYRVGKVRELLEYILQHDGIWPATGAQILDAFIASQKVAHG</sequence>
<reference evidence="2 3" key="1">
    <citation type="submission" date="2018-01" db="EMBL/GenBank/DDBJ databases">
        <title>Saezia sanguinis gen. nov., sp. nov., in the order Burkholderiales isolated from human blood.</title>
        <authorList>
            <person name="Medina-Pascual M.J."/>
            <person name="Valdezate S."/>
            <person name="Monzon S."/>
            <person name="Cuesta I."/>
            <person name="Carrasco G."/>
            <person name="Villalon P."/>
            <person name="Saez-Nieto J.A."/>
        </authorList>
    </citation>
    <scope>NUCLEOTIDE SEQUENCE [LARGE SCALE GENOMIC DNA]</scope>
    <source>
        <strain evidence="2 3">CNM695-12</strain>
    </source>
</reference>
<evidence type="ECO:0000259" key="1">
    <source>
        <dbReference type="Pfam" id="PF01522"/>
    </source>
</evidence>
<dbReference type="GO" id="GO:0005975">
    <property type="term" value="P:carbohydrate metabolic process"/>
    <property type="evidence" value="ECO:0007669"/>
    <property type="project" value="InterPro"/>
</dbReference>
<dbReference type="SUPFAM" id="SSF88713">
    <property type="entry name" value="Glycoside hydrolase/deacetylase"/>
    <property type="match status" value="1"/>
</dbReference>
<evidence type="ECO:0000313" key="3">
    <source>
        <dbReference type="Proteomes" id="UP000286947"/>
    </source>
</evidence>
<keyword evidence="3" id="KW-1185">Reference proteome</keyword>
<dbReference type="EMBL" id="PQSP01000002">
    <property type="protein sequence ID" value="RUS67482.1"/>
    <property type="molecule type" value="Genomic_DNA"/>
</dbReference>
<dbReference type="Proteomes" id="UP000286947">
    <property type="component" value="Unassembled WGS sequence"/>
</dbReference>
<accession>A0A433SFI4</accession>
<proteinExistence type="predicted"/>
<evidence type="ECO:0000313" key="2">
    <source>
        <dbReference type="EMBL" id="RUS67482.1"/>
    </source>
</evidence>
<dbReference type="RefSeq" id="WP_126979541.1">
    <property type="nucleotide sequence ID" value="NZ_PQSP01000002.1"/>
</dbReference>
<dbReference type="InterPro" id="IPR011330">
    <property type="entry name" value="Glyco_hydro/deAcase_b/a-brl"/>
</dbReference>
<dbReference type="Gene3D" id="3.20.20.370">
    <property type="entry name" value="Glycoside hydrolase/deacetylase"/>
    <property type="match status" value="1"/>
</dbReference>
<dbReference type="OrthoDB" id="9787041at2"/>
<keyword evidence="2" id="KW-0378">Hydrolase</keyword>
<dbReference type="Pfam" id="PF01522">
    <property type="entry name" value="Polysacc_deac_1"/>
    <property type="match status" value="1"/>
</dbReference>
<protein>
    <submittedName>
        <fullName evidence="2">Peptidoglycan deacetylase</fullName>
        <ecNumber evidence="2">3.5.1.-</ecNumber>
    </submittedName>
</protein>
<dbReference type="EC" id="3.5.1.-" evidence="2"/>
<organism evidence="2 3">
    <name type="scientific">Saezia sanguinis</name>
    <dbReference type="NCBI Taxonomy" id="1965230"/>
    <lineage>
        <taxon>Bacteria</taxon>
        <taxon>Pseudomonadati</taxon>
        <taxon>Pseudomonadota</taxon>
        <taxon>Betaproteobacteria</taxon>
        <taxon>Burkholderiales</taxon>
        <taxon>Saeziaceae</taxon>
        <taxon>Saezia</taxon>
    </lineage>
</organism>
<dbReference type="GO" id="GO:0016810">
    <property type="term" value="F:hydrolase activity, acting on carbon-nitrogen (but not peptide) bonds"/>
    <property type="evidence" value="ECO:0007669"/>
    <property type="project" value="InterPro"/>
</dbReference>
<dbReference type="PANTHER" id="PTHR43123">
    <property type="entry name" value="POLYSACCHARIDE DEACETYLASE-RELATED"/>
    <property type="match status" value="1"/>
</dbReference>
<gene>
    <name evidence="2" type="primary">pgdA_2</name>
    <name evidence="2" type="ORF">CUZ56_01429</name>
</gene>
<feature type="domain" description="NodB homology" evidence="1">
    <location>
        <begin position="81"/>
        <end position="190"/>
    </location>
</feature>